<reference evidence="2 3" key="1">
    <citation type="submission" date="2017-05" db="EMBL/GenBank/DDBJ databases">
        <title>Complete and WGS of Bordetella genogroups.</title>
        <authorList>
            <person name="Spilker T."/>
            <person name="LiPuma J."/>
        </authorList>
    </citation>
    <scope>NUCLEOTIDE SEQUENCE [LARGE SCALE GENOMIC DNA]</scope>
    <source>
        <strain evidence="2 3">AU17164</strain>
    </source>
</reference>
<feature type="compositionally biased region" description="Acidic residues" evidence="1">
    <location>
        <begin position="196"/>
        <end position="205"/>
    </location>
</feature>
<dbReference type="Proteomes" id="UP000194139">
    <property type="component" value="Chromosome"/>
</dbReference>
<feature type="region of interest" description="Disordered" evidence="1">
    <location>
        <begin position="176"/>
        <end position="205"/>
    </location>
</feature>
<evidence type="ECO:0000313" key="3">
    <source>
        <dbReference type="Proteomes" id="UP000194139"/>
    </source>
</evidence>
<organism evidence="2 3">
    <name type="scientific">Bordetella genomosp. 9</name>
    <dbReference type="NCBI Taxonomy" id="1416803"/>
    <lineage>
        <taxon>Bacteria</taxon>
        <taxon>Pseudomonadati</taxon>
        <taxon>Pseudomonadota</taxon>
        <taxon>Betaproteobacteria</taxon>
        <taxon>Burkholderiales</taxon>
        <taxon>Alcaligenaceae</taxon>
        <taxon>Bordetella</taxon>
    </lineage>
</organism>
<accession>A0A1W6YYT8</accession>
<keyword evidence="3" id="KW-1185">Reference proteome</keyword>
<name>A0A1W6YYT8_9BORD</name>
<dbReference type="AlphaFoldDB" id="A0A1W6YYT8"/>
<gene>
    <name evidence="2" type="ORF">CAL13_08695</name>
</gene>
<proteinExistence type="predicted"/>
<dbReference type="RefSeq" id="WP_086072105.1">
    <property type="nucleotide sequence ID" value="NZ_CP021109.1"/>
</dbReference>
<evidence type="ECO:0000256" key="1">
    <source>
        <dbReference type="SAM" id="MobiDB-lite"/>
    </source>
</evidence>
<sequence length="205" mass="22469">MYALDPTAAKAAESTGNRITEKGKYKGKFTRAQHIISDKGTYGIDFDFVTESGQKARFAIYTQRGDGTQVYGYKQLSAIMACLSLRQLADPKDTPAKIYDFDAGKEIEAVVPQFTELLGKPIGLLFSMEEYKADKWRPILAGVFQASTELVASEILDRKTTPEQLPKMVQALRDKPLKTSGTSSIEAGNRAAAEAASDDLTDIPF</sequence>
<dbReference type="EMBL" id="CP021109">
    <property type="protein sequence ID" value="ARP86267.1"/>
    <property type="molecule type" value="Genomic_DNA"/>
</dbReference>
<evidence type="ECO:0000313" key="2">
    <source>
        <dbReference type="EMBL" id="ARP86267.1"/>
    </source>
</evidence>
<protein>
    <submittedName>
        <fullName evidence="2">Uncharacterized protein</fullName>
    </submittedName>
</protein>